<feature type="compositionally biased region" description="Basic and acidic residues" evidence="1">
    <location>
        <begin position="129"/>
        <end position="141"/>
    </location>
</feature>
<feature type="compositionally biased region" description="Basic and acidic residues" evidence="1">
    <location>
        <begin position="42"/>
        <end position="72"/>
    </location>
</feature>
<dbReference type="Proteomes" id="UP001066276">
    <property type="component" value="Chromosome 7"/>
</dbReference>
<evidence type="ECO:0000313" key="3">
    <source>
        <dbReference type="Proteomes" id="UP001066276"/>
    </source>
</evidence>
<accession>A0AAV7PAA6</accession>
<gene>
    <name evidence="2" type="ORF">NDU88_001138</name>
</gene>
<evidence type="ECO:0000256" key="1">
    <source>
        <dbReference type="SAM" id="MobiDB-lite"/>
    </source>
</evidence>
<keyword evidence="3" id="KW-1185">Reference proteome</keyword>
<protein>
    <submittedName>
        <fullName evidence="2">Uncharacterized protein</fullName>
    </submittedName>
</protein>
<feature type="region of interest" description="Disordered" evidence="1">
    <location>
        <begin position="20"/>
        <end position="160"/>
    </location>
</feature>
<organism evidence="2 3">
    <name type="scientific">Pleurodeles waltl</name>
    <name type="common">Iberian ribbed newt</name>
    <dbReference type="NCBI Taxonomy" id="8319"/>
    <lineage>
        <taxon>Eukaryota</taxon>
        <taxon>Metazoa</taxon>
        <taxon>Chordata</taxon>
        <taxon>Craniata</taxon>
        <taxon>Vertebrata</taxon>
        <taxon>Euteleostomi</taxon>
        <taxon>Amphibia</taxon>
        <taxon>Batrachia</taxon>
        <taxon>Caudata</taxon>
        <taxon>Salamandroidea</taxon>
        <taxon>Salamandridae</taxon>
        <taxon>Pleurodelinae</taxon>
        <taxon>Pleurodeles</taxon>
    </lineage>
</organism>
<evidence type="ECO:0000313" key="2">
    <source>
        <dbReference type="EMBL" id="KAJ1122653.1"/>
    </source>
</evidence>
<dbReference type="EMBL" id="JANPWB010000011">
    <property type="protein sequence ID" value="KAJ1122653.1"/>
    <property type="molecule type" value="Genomic_DNA"/>
</dbReference>
<dbReference type="AlphaFoldDB" id="A0AAV7PAA6"/>
<comment type="caution">
    <text evidence="2">The sequence shown here is derived from an EMBL/GenBank/DDBJ whole genome shotgun (WGS) entry which is preliminary data.</text>
</comment>
<reference evidence="2" key="1">
    <citation type="journal article" date="2022" name="bioRxiv">
        <title>Sequencing and chromosome-scale assembly of the giantPleurodeles waltlgenome.</title>
        <authorList>
            <person name="Brown T."/>
            <person name="Elewa A."/>
            <person name="Iarovenko S."/>
            <person name="Subramanian E."/>
            <person name="Araus A.J."/>
            <person name="Petzold A."/>
            <person name="Susuki M."/>
            <person name="Suzuki K.-i.T."/>
            <person name="Hayashi T."/>
            <person name="Toyoda A."/>
            <person name="Oliveira C."/>
            <person name="Osipova E."/>
            <person name="Leigh N.D."/>
            <person name="Simon A."/>
            <person name="Yun M.H."/>
        </authorList>
    </citation>
    <scope>NUCLEOTIDE SEQUENCE</scope>
    <source>
        <strain evidence="2">20211129_DDA</strain>
        <tissue evidence="2">Liver</tissue>
    </source>
</reference>
<name>A0AAV7PAA6_PLEWA</name>
<proteinExistence type="predicted"/>
<sequence>MSCAVPAPDNTEVTREELLSIGSLPKPRKHDAIKGVVSPIQGRRDGIQWWRLREPMGESEDEQRRVRNKEDPENAGTLLHSQDRSRNQDPCGPDTEPRTAGPGEHTSEPATLQGKRGHARYGILGQGGRRGDGKREKHGESTKSTGRRRVGKKGCKESERQIRGCWKAVSQRSLS</sequence>